<protein>
    <submittedName>
        <fullName evidence="1">Phage tail protein, P2 protein I family</fullName>
    </submittedName>
</protein>
<dbReference type="NCBIfam" id="TIGR01634">
    <property type="entry name" value="tail_P2_I"/>
    <property type="match status" value="1"/>
</dbReference>
<dbReference type="STRING" id="1123350.SAMN02744040_00116"/>
<keyword evidence="2" id="KW-1185">Reference proteome</keyword>
<dbReference type="Proteomes" id="UP000242520">
    <property type="component" value="Unassembled WGS sequence"/>
</dbReference>
<dbReference type="Pfam" id="PF09684">
    <property type="entry name" value="Tail_P2_I"/>
    <property type="match status" value="1"/>
</dbReference>
<dbReference type="AlphaFoldDB" id="A0A1M5NNW6"/>
<organism evidence="1 2">
    <name type="scientific">Tepidibacter thalassicus DSM 15285</name>
    <dbReference type="NCBI Taxonomy" id="1123350"/>
    <lineage>
        <taxon>Bacteria</taxon>
        <taxon>Bacillati</taxon>
        <taxon>Bacillota</taxon>
        <taxon>Clostridia</taxon>
        <taxon>Peptostreptococcales</taxon>
        <taxon>Peptostreptococcaceae</taxon>
        <taxon>Tepidibacter</taxon>
    </lineage>
</organism>
<evidence type="ECO:0000313" key="1">
    <source>
        <dbReference type="EMBL" id="SHG90623.1"/>
    </source>
</evidence>
<gene>
    <name evidence="1" type="ORF">SAMN02744040_00116</name>
</gene>
<dbReference type="InterPro" id="IPR006521">
    <property type="entry name" value="Tail_protein_I"/>
</dbReference>
<reference evidence="2" key="1">
    <citation type="submission" date="2016-11" db="EMBL/GenBank/DDBJ databases">
        <authorList>
            <person name="Varghese N."/>
            <person name="Submissions S."/>
        </authorList>
    </citation>
    <scope>NUCLEOTIDE SEQUENCE [LARGE SCALE GENOMIC DNA]</scope>
    <source>
        <strain evidence="2">DSM 15285</strain>
    </source>
</reference>
<proteinExistence type="predicted"/>
<dbReference type="EMBL" id="FQXH01000005">
    <property type="protein sequence ID" value="SHG90623.1"/>
    <property type="molecule type" value="Genomic_DNA"/>
</dbReference>
<sequence>MNNTIYDIDLTRKLPPSLKNDENMLALAKVIGEELQKTSKMARKNIIYARIDELEEEALDILAYDLHVDWYDYSYPIEAKRALIKDSVKVHKRLGTKFAVETALGNLHPNSYVEEWFEYNGEPFSFRVVLDTTHSRAGAGYFEIKKAVDSYKRKSAHMDSLIYQCTTGVGINVKAEYTKFQIMHCGMLECGTYPNKNIIGINSNIEVESFINISSWKQTYKLSGTFPQENIKAELRMREIKINNDSKRYRFNYDFSGTERSGILPDENINGSAKNKGVSPKIEAQGYKINYVLCGTKNAYNN</sequence>
<name>A0A1M5NNW6_9FIRM</name>
<dbReference type="RefSeq" id="WP_072722930.1">
    <property type="nucleotide sequence ID" value="NZ_FQXH01000005.1"/>
</dbReference>
<evidence type="ECO:0000313" key="2">
    <source>
        <dbReference type="Proteomes" id="UP000242520"/>
    </source>
</evidence>
<accession>A0A1M5NNW6</accession>